<dbReference type="OMA" id="WILQVAN"/>
<dbReference type="InterPro" id="IPR036188">
    <property type="entry name" value="FAD/NAD-bd_sf"/>
</dbReference>
<dbReference type="SUPFAM" id="SSF54373">
    <property type="entry name" value="FAD-linked reductases, C-terminal domain"/>
    <property type="match status" value="1"/>
</dbReference>
<dbReference type="Pfam" id="PF05199">
    <property type="entry name" value="GMC_oxred_C"/>
    <property type="match status" value="1"/>
</dbReference>
<evidence type="ECO:0000256" key="1">
    <source>
        <dbReference type="ARBA" id="ARBA00010790"/>
    </source>
</evidence>
<dbReference type="PANTHER" id="PTHR11552:SF213">
    <property type="entry name" value="DEHYDROGENASE, PUTATIVE-RELATED"/>
    <property type="match status" value="1"/>
</dbReference>
<evidence type="ECO:0000313" key="6">
    <source>
        <dbReference type="Proteomes" id="UP000028545"/>
    </source>
</evidence>
<dbReference type="Gene3D" id="3.30.560.10">
    <property type="entry name" value="Glucose Oxidase, domain 3"/>
    <property type="match status" value="1"/>
</dbReference>
<dbReference type="PANTHER" id="PTHR11552">
    <property type="entry name" value="GLUCOSE-METHANOL-CHOLINE GMC OXIDOREDUCTASE"/>
    <property type="match status" value="1"/>
</dbReference>
<comment type="caution">
    <text evidence="5">The sequence shown here is derived from an EMBL/GenBank/DDBJ whole genome shotgun (WGS) entry which is preliminary data.</text>
</comment>
<dbReference type="RefSeq" id="XP_016639830.1">
    <property type="nucleotide sequence ID" value="XM_016790527.1"/>
</dbReference>
<keyword evidence="6" id="KW-1185">Reference proteome</keyword>
<dbReference type="AlphaFoldDB" id="A0A084FY69"/>
<sequence>MLLSNLCALLAYTSLAVARPSKHHARQVSPSNILESYEYVIVGSGPGGGPLAARLAMAGKSVLLIDAGDDQGGSIPYQVPALSLQSTEYEPMRWDYYVNHFSNLTVQQQDSKMTYRTPSGETYVGLNPPAGSTPLGILYPRAGTLGGCSAHNALITVYPHKSDWDGIASLTGDSSWSASNMRKYFERLEKCTYLPNGIVGHGFSGWLSTSLTDLTLVATDLKLLRIVLASAIAMGQGGLLSWLITTVGGLTGVLLKDLNVDSPNRDSTEGVYQMPIATDNGSRSGPRQFMLDVANAQNPDGSRKYHLDILLNTLVTKVRFDTTDSKPRAVGVDFLHGQSLYRADPRSNGAGSGTPGSVDASSEVILAAGAFNTPQLLKLSGIGPQDELASFNIPVVANLPGVGTNLQDRYETTVIGKTTSDFAVTSDCNFYRTPDDPCLTRWKNGGSVSTLKGVYASNGIALAITKKSTSASSSDDPDIFIAGAPVSFPGYYPGYSADGTADARHWTFLTLKAHTRNRAGTVKLRSTDPRDTPLIDFNNFADPAAAALDSRAVVEGMKFTRSLFTSIGGFTEVWPGASVSSDAQLDNWVRKEAWGHHASCTCPIGPDSDPMAVLDSKFRVRGVDGLRVVDASVFPRIPGYFLVVPVYMVSEKAADTILGVA</sequence>
<protein>
    <submittedName>
        <fullName evidence="5">Alcohol dehydrogenase</fullName>
    </submittedName>
</protein>
<comment type="cofactor">
    <cofactor evidence="2">
        <name>FAD</name>
        <dbReference type="ChEBI" id="CHEBI:57692"/>
    </cofactor>
</comment>
<dbReference type="EMBL" id="JOWA01000132">
    <property type="protein sequence ID" value="KEZ40031.1"/>
    <property type="molecule type" value="Genomic_DNA"/>
</dbReference>
<organism evidence="5 6">
    <name type="scientific">Pseudallescheria apiosperma</name>
    <name type="common">Scedosporium apiospermum</name>
    <dbReference type="NCBI Taxonomy" id="563466"/>
    <lineage>
        <taxon>Eukaryota</taxon>
        <taxon>Fungi</taxon>
        <taxon>Dikarya</taxon>
        <taxon>Ascomycota</taxon>
        <taxon>Pezizomycotina</taxon>
        <taxon>Sordariomycetes</taxon>
        <taxon>Hypocreomycetidae</taxon>
        <taxon>Microascales</taxon>
        <taxon>Microascaceae</taxon>
        <taxon>Scedosporium</taxon>
    </lineage>
</organism>
<keyword evidence="3" id="KW-0732">Signal</keyword>
<dbReference type="OrthoDB" id="269227at2759"/>
<dbReference type="Pfam" id="PF13450">
    <property type="entry name" value="NAD_binding_8"/>
    <property type="match status" value="1"/>
</dbReference>
<feature type="domain" description="Glucose-methanol-choline oxidoreductase N-terminal" evidence="4">
    <location>
        <begin position="369"/>
        <end position="383"/>
    </location>
</feature>
<keyword evidence="2" id="KW-0274">FAD</keyword>
<feature type="chain" id="PRO_5001775195" evidence="3">
    <location>
        <begin position="19"/>
        <end position="661"/>
    </location>
</feature>
<dbReference type="GeneID" id="27728096"/>
<dbReference type="SUPFAM" id="SSF51905">
    <property type="entry name" value="FAD/NAD(P)-binding domain"/>
    <property type="match status" value="1"/>
</dbReference>
<comment type="similarity">
    <text evidence="1">Belongs to the GMC oxidoreductase family.</text>
</comment>
<evidence type="ECO:0000256" key="3">
    <source>
        <dbReference type="SAM" id="SignalP"/>
    </source>
</evidence>
<dbReference type="Gene3D" id="3.50.50.60">
    <property type="entry name" value="FAD/NAD(P)-binding domain"/>
    <property type="match status" value="1"/>
</dbReference>
<feature type="binding site" evidence="2">
    <location>
        <position position="315"/>
    </location>
    <ligand>
        <name>FAD</name>
        <dbReference type="ChEBI" id="CHEBI:57692"/>
    </ligand>
</feature>
<evidence type="ECO:0000313" key="5">
    <source>
        <dbReference type="EMBL" id="KEZ40031.1"/>
    </source>
</evidence>
<dbReference type="KEGG" id="sapo:SAPIO_CDS9024"/>
<feature type="signal peptide" evidence="3">
    <location>
        <begin position="1"/>
        <end position="18"/>
    </location>
</feature>
<dbReference type="Proteomes" id="UP000028545">
    <property type="component" value="Unassembled WGS sequence"/>
</dbReference>
<dbReference type="PIRSF" id="PIRSF000137">
    <property type="entry name" value="Alcohol_oxidase"/>
    <property type="match status" value="1"/>
</dbReference>
<accession>A0A084FY69</accession>
<evidence type="ECO:0000259" key="4">
    <source>
        <dbReference type="PROSITE" id="PS00624"/>
    </source>
</evidence>
<dbReference type="HOGENOM" id="CLU_002865_4_1_1"/>
<dbReference type="GO" id="GO:0016614">
    <property type="term" value="F:oxidoreductase activity, acting on CH-OH group of donors"/>
    <property type="evidence" value="ECO:0007669"/>
    <property type="project" value="InterPro"/>
</dbReference>
<reference evidence="5 6" key="1">
    <citation type="journal article" date="2014" name="Genome Announc.">
        <title>Draft genome sequence of the pathogenic fungus Scedosporium apiospermum.</title>
        <authorList>
            <person name="Vandeputte P."/>
            <person name="Ghamrawi S."/>
            <person name="Rechenmann M."/>
            <person name="Iltis A."/>
            <person name="Giraud S."/>
            <person name="Fleury M."/>
            <person name="Thornton C."/>
            <person name="Delhaes L."/>
            <person name="Meyer W."/>
            <person name="Papon N."/>
            <person name="Bouchara J.P."/>
        </authorList>
    </citation>
    <scope>NUCLEOTIDE SEQUENCE [LARGE SCALE GENOMIC DNA]</scope>
    <source>
        <strain evidence="5 6">IHEM 14462</strain>
    </source>
</reference>
<dbReference type="InterPro" id="IPR007867">
    <property type="entry name" value="GMC_OxRtase_C"/>
</dbReference>
<dbReference type="InterPro" id="IPR000172">
    <property type="entry name" value="GMC_OxRdtase_N"/>
</dbReference>
<evidence type="ECO:0000256" key="2">
    <source>
        <dbReference type="PIRSR" id="PIRSR000137-2"/>
    </source>
</evidence>
<keyword evidence="2" id="KW-0285">Flavoprotein</keyword>
<dbReference type="PROSITE" id="PS00624">
    <property type="entry name" value="GMC_OXRED_2"/>
    <property type="match status" value="1"/>
</dbReference>
<dbReference type="GO" id="GO:0050660">
    <property type="term" value="F:flavin adenine dinucleotide binding"/>
    <property type="evidence" value="ECO:0007669"/>
    <property type="project" value="InterPro"/>
</dbReference>
<name>A0A084FY69_PSEDA</name>
<dbReference type="Pfam" id="PF00732">
    <property type="entry name" value="GMC_oxred_N"/>
    <property type="match status" value="1"/>
</dbReference>
<dbReference type="InterPro" id="IPR012132">
    <property type="entry name" value="GMC_OxRdtase"/>
</dbReference>
<gene>
    <name evidence="5" type="ORF">SAPIO_CDS9024</name>
</gene>
<dbReference type="VEuPathDB" id="FungiDB:SAPIO_CDS9024"/>
<proteinExistence type="inferred from homology"/>